<keyword evidence="2" id="KW-1185">Reference proteome</keyword>
<name>A0A848KWP3_9ACTN</name>
<dbReference type="RefSeq" id="WP_170195565.1">
    <property type="nucleotide sequence ID" value="NZ_JABBNB010000019.1"/>
</dbReference>
<evidence type="ECO:0000313" key="2">
    <source>
        <dbReference type="Proteomes" id="UP000550729"/>
    </source>
</evidence>
<gene>
    <name evidence="1" type="ORF">HH308_17775</name>
</gene>
<organism evidence="1 2">
    <name type="scientific">Gordonia asplenii</name>
    <dbReference type="NCBI Taxonomy" id="2725283"/>
    <lineage>
        <taxon>Bacteria</taxon>
        <taxon>Bacillati</taxon>
        <taxon>Actinomycetota</taxon>
        <taxon>Actinomycetes</taxon>
        <taxon>Mycobacteriales</taxon>
        <taxon>Gordoniaceae</taxon>
        <taxon>Gordonia</taxon>
    </lineage>
</organism>
<accession>A0A848KWP3</accession>
<dbReference type="EMBL" id="JABBNB010000019">
    <property type="protein sequence ID" value="NMO03066.1"/>
    <property type="molecule type" value="Genomic_DNA"/>
</dbReference>
<protein>
    <submittedName>
        <fullName evidence="1">Uncharacterized protein</fullName>
    </submittedName>
</protein>
<dbReference type="AlphaFoldDB" id="A0A848KWP3"/>
<reference evidence="1 2" key="1">
    <citation type="submission" date="2020-04" db="EMBL/GenBank/DDBJ databases">
        <title>Gordonia sp. nov. TBRC 11910.</title>
        <authorList>
            <person name="Suriyachadkun C."/>
        </authorList>
    </citation>
    <scope>NUCLEOTIDE SEQUENCE [LARGE SCALE GENOMIC DNA]</scope>
    <source>
        <strain evidence="1 2">TBRC 11910</strain>
    </source>
</reference>
<sequence>MTPARESASTRTLTVLVDRLAVEDGQIEPPAVGEVTSFPLLFVETSAGQPDSTTVRATLEPDGRDPIQRETSWWWRGLLRGDGWTATWYGPRPRTGRVEVTGQFTGVIGIDSSGSVRGRVTKVDVAIEYWNRVDTRERWASIPNRRDYRSVQRSPRFFDDERHDDAPPSPARAEIGVLITLDLDDVPELPLRRDFVTGSVSAVQTRIWVVDRALPAVACIDGNATPTMHLLPAPVTYGRRVWATPTGCWVGGSDGTFRVDLDARIGRRVSDIGTTVCAVNGEWLLACTATGPWQIHTPRGDALPVEPPDGTPVSAVADAEGIVVLLEVRNASRRRLRLIRVDPAGVCTAGPVLDTPHRSIGITQLLGNPLTLAHQDGFSSVTTDLDIGTTRSVPRSFFGAGTVGEYIWIIGHPPTRCGRTWWPLAGPVEYDLSRGKFWLVTILDRARLQPVHVAPVLSSGPSVTVDASGTIWLASAGELVRISDMGGSMQWPDTVDVVVPEP</sequence>
<proteinExistence type="predicted"/>
<comment type="caution">
    <text evidence="1">The sequence shown here is derived from an EMBL/GenBank/DDBJ whole genome shotgun (WGS) entry which is preliminary data.</text>
</comment>
<evidence type="ECO:0000313" key="1">
    <source>
        <dbReference type="EMBL" id="NMO03066.1"/>
    </source>
</evidence>
<dbReference type="Proteomes" id="UP000550729">
    <property type="component" value="Unassembled WGS sequence"/>
</dbReference>